<keyword evidence="2" id="KW-1185">Reference proteome</keyword>
<evidence type="ECO:0000313" key="2">
    <source>
        <dbReference type="Proteomes" id="UP001448207"/>
    </source>
</evidence>
<sequence>MFCSPKNAQLKAILDEMLARAAIHKEQHKALLSKIDIIVEHSIALQKQNSTLTKELRIANEHLQVQVPDALAFTTTTLPPTKIAPVENFSVEDSAHGSVTIPTPSPTTFLAASKKAIGKKSNQPKLTTAQATRALQPKSRPSAYAFVYLPCCHHLKYSQI</sequence>
<proteinExistence type="predicted"/>
<dbReference type="Proteomes" id="UP001448207">
    <property type="component" value="Unassembled WGS sequence"/>
</dbReference>
<organism evidence="1 2">
    <name type="scientific">Phycomyces blakesleeanus</name>
    <dbReference type="NCBI Taxonomy" id="4837"/>
    <lineage>
        <taxon>Eukaryota</taxon>
        <taxon>Fungi</taxon>
        <taxon>Fungi incertae sedis</taxon>
        <taxon>Mucoromycota</taxon>
        <taxon>Mucoromycotina</taxon>
        <taxon>Mucoromycetes</taxon>
        <taxon>Mucorales</taxon>
        <taxon>Phycomycetaceae</taxon>
        <taxon>Phycomyces</taxon>
    </lineage>
</organism>
<name>A0ABR3ASD1_PHYBL</name>
<evidence type="ECO:0008006" key="3">
    <source>
        <dbReference type="Google" id="ProtNLM"/>
    </source>
</evidence>
<protein>
    <recommendedName>
        <fullName evidence="3">Homeodomain-like DNA binding domain-containing transcription factor</fullName>
    </recommendedName>
</protein>
<reference evidence="1 2" key="1">
    <citation type="submission" date="2024-04" db="EMBL/GenBank/DDBJ databases">
        <title>Symmetric and asymmetric DNA N6-adenine methylation regulates different biological responses in Mucorales.</title>
        <authorList>
            <consortium name="Lawrence Berkeley National Laboratory"/>
            <person name="Lax C."/>
            <person name="Mondo S.J."/>
            <person name="Osorio-Concepcion M."/>
            <person name="Muszewska A."/>
            <person name="Corrochano-Luque M."/>
            <person name="Gutierrez G."/>
            <person name="Riley R."/>
            <person name="Lipzen A."/>
            <person name="Guo J."/>
            <person name="Hundley H."/>
            <person name="Amirebrahimi M."/>
            <person name="Ng V."/>
            <person name="Lorenzo-Gutierrez D."/>
            <person name="Binder U."/>
            <person name="Yang J."/>
            <person name="Song Y."/>
            <person name="Canovas D."/>
            <person name="Navarro E."/>
            <person name="Freitag M."/>
            <person name="Gabaldon T."/>
            <person name="Grigoriev I.V."/>
            <person name="Corrochano L.M."/>
            <person name="Nicolas F.E."/>
            <person name="Garre V."/>
        </authorList>
    </citation>
    <scope>NUCLEOTIDE SEQUENCE [LARGE SCALE GENOMIC DNA]</scope>
    <source>
        <strain evidence="1 2">L51</strain>
    </source>
</reference>
<dbReference type="EMBL" id="JBCLYO010000022">
    <property type="protein sequence ID" value="KAL0079374.1"/>
    <property type="molecule type" value="Genomic_DNA"/>
</dbReference>
<gene>
    <name evidence="1" type="ORF">J3Q64DRAFT_1871027</name>
</gene>
<comment type="caution">
    <text evidence="1">The sequence shown here is derived from an EMBL/GenBank/DDBJ whole genome shotgun (WGS) entry which is preliminary data.</text>
</comment>
<evidence type="ECO:0000313" key="1">
    <source>
        <dbReference type="EMBL" id="KAL0079374.1"/>
    </source>
</evidence>
<accession>A0ABR3ASD1</accession>